<feature type="domain" description="RPW8" evidence="1">
    <location>
        <begin position="1"/>
        <end position="110"/>
    </location>
</feature>
<evidence type="ECO:0000313" key="2">
    <source>
        <dbReference type="EMBL" id="QDK56857.1"/>
    </source>
</evidence>
<dbReference type="AlphaFoldDB" id="A0A514YDJ4"/>
<reference evidence="2" key="1">
    <citation type="submission" date="2019-03" db="EMBL/GenBank/DDBJ databases">
        <title>RPW8/HR Repeats Predict NLR-dependent Hybrid Performance.</title>
        <authorList>
            <person name="Barragan C."/>
            <person name="Weigel D."/>
            <person name="Chae E."/>
        </authorList>
    </citation>
    <scope>NUCLEOTIDE SEQUENCE</scope>
</reference>
<dbReference type="Pfam" id="PF05659">
    <property type="entry name" value="RPW8"/>
    <property type="match status" value="1"/>
</dbReference>
<protein>
    <submittedName>
        <fullName evidence="2">HR1</fullName>
    </submittedName>
</protein>
<proteinExistence type="predicted"/>
<name>A0A514YDJ4_ARATH</name>
<dbReference type="EMBL" id="MK598747">
    <property type="protein sequence ID" value="QDK56857.1"/>
    <property type="molecule type" value="Genomic_DNA"/>
</dbReference>
<dbReference type="InterPro" id="IPR008808">
    <property type="entry name" value="Powdery_mildew-R_dom"/>
</dbReference>
<organism evidence="2">
    <name type="scientific">Arabidopsis thaliana</name>
    <name type="common">Mouse-ear cress</name>
    <dbReference type="NCBI Taxonomy" id="3702"/>
    <lineage>
        <taxon>Eukaryota</taxon>
        <taxon>Viridiplantae</taxon>
        <taxon>Streptophyta</taxon>
        <taxon>Embryophyta</taxon>
        <taxon>Tracheophyta</taxon>
        <taxon>Spermatophyta</taxon>
        <taxon>Magnoliopsida</taxon>
        <taxon>eudicotyledons</taxon>
        <taxon>Gunneridae</taxon>
        <taxon>Pentapetalae</taxon>
        <taxon>rosids</taxon>
        <taxon>malvids</taxon>
        <taxon>Brassicales</taxon>
        <taxon>Brassicaceae</taxon>
        <taxon>Camelineae</taxon>
        <taxon>Arabidopsis</taxon>
    </lineage>
</organism>
<sequence length="110" mass="12363">MPLVELLTSAALGLSLQLLHEAIIRAKERSLITRCILDRLDATLHKITPFVIKIDTLTEESMNLSGKSSKSLKVFSRKPFVSLMLMRSLNSETYSGDIGTRQESRSWTLL</sequence>
<dbReference type="PROSITE" id="PS51153">
    <property type="entry name" value="RPW8"/>
    <property type="match status" value="1"/>
</dbReference>
<accession>A0A514YDJ4</accession>
<evidence type="ECO:0000259" key="1">
    <source>
        <dbReference type="PROSITE" id="PS51153"/>
    </source>
</evidence>